<accession>A0A382I349</accession>
<feature type="non-terminal residue" evidence="1">
    <location>
        <position position="1"/>
    </location>
</feature>
<dbReference type="AlphaFoldDB" id="A0A382I349"/>
<reference evidence="1" key="1">
    <citation type="submission" date="2018-05" db="EMBL/GenBank/DDBJ databases">
        <authorList>
            <person name="Lanie J.A."/>
            <person name="Ng W.-L."/>
            <person name="Kazmierczak K.M."/>
            <person name="Andrzejewski T.M."/>
            <person name="Davidsen T.M."/>
            <person name="Wayne K.J."/>
            <person name="Tettelin H."/>
            <person name="Glass J.I."/>
            <person name="Rusch D."/>
            <person name="Podicherti R."/>
            <person name="Tsui H.-C.T."/>
            <person name="Winkler M.E."/>
        </authorList>
    </citation>
    <scope>NUCLEOTIDE SEQUENCE</scope>
</reference>
<gene>
    <name evidence="1" type="ORF">METZ01_LOCUS246573</name>
</gene>
<sequence>PFTLPIQVSKFMKSKLQGPSPDRRFSKACSCSLSSQPTALVKVNLDKIKGSKEKLLNAQEG</sequence>
<name>A0A382I349_9ZZZZ</name>
<organism evidence="1">
    <name type="scientific">marine metagenome</name>
    <dbReference type="NCBI Taxonomy" id="408172"/>
    <lineage>
        <taxon>unclassified sequences</taxon>
        <taxon>metagenomes</taxon>
        <taxon>ecological metagenomes</taxon>
    </lineage>
</organism>
<dbReference type="EMBL" id="UINC01064754">
    <property type="protein sequence ID" value="SVB93719.1"/>
    <property type="molecule type" value="Genomic_DNA"/>
</dbReference>
<proteinExistence type="predicted"/>
<protein>
    <submittedName>
        <fullName evidence="1">Uncharacterized protein</fullName>
    </submittedName>
</protein>
<evidence type="ECO:0000313" key="1">
    <source>
        <dbReference type="EMBL" id="SVB93719.1"/>
    </source>
</evidence>